<evidence type="ECO:0000313" key="1">
    <source>
        <dbReference type="EMBL" id="EFR31877.1"/>
    </source>
</evidence>
<dbReference type="RefSeq" id="WP_006417717.1">
    <property type="nucleotide sequence ID" value="NZ_AENN01000005.1"/>
</dbReference>
<organism evidence="1 2">
    <name type="scientific">Eremococcus coleocola ACS-139-V-Col8</name>
    <dbReference type="NCBI Taxonomy" id="908337"/>
    <lineage>
        <taxon>Bacteria</taxon>
        <taxon>Bacillati</taxon>
        <taxon>Bacillota</taxon>
        <taxon>Bacilli</taxon>
        <taxon>Lactobacillales</taxon>
        <taxon>Aerococcaceae</taxon>
        <taxon>Eremococcus</taxon>
    </lineage>
</organism>
<proteinExistence type="predicted"/>
<reference evidence="1 2" key="1">
    <citation type="submission" date="2010-10" db="EMBL/GenBank/DDBJ databases">
        <authorList>
            <person name="Durkin A.S."/>
            <person name="Madupu R."/>
            <person name="Torralba M."/>
            <person name="Gillis M."/>
            <person name="Methe B."/>
            <person name="Sutton G."/>
            <person name="Nelson K.E."/>
        </authorList>
    </citation>
    <scope>NUCLEOTIDE SEQUENCE [LARGE SCALE GENOMIC DNA]</scope>
    <source>
        <strain evidence="1 2">ACS-139-V-Col8</strain>
    </source>
</reference>
<protein>
    <submittedName>
        <fullName evidence="1">HAD hydrolase, family IIB</fullName>
    </submittedName>
</protein>
<dbReference type="InterPro" id="IPR006379">
    <property type="entry name" value="HAD-SF_hydro_IIB"/>
</dbReference>
<dbReference type="EMBL" id="AENN01000005">
    <property type="protein sequence ID" value="EFR31877.1"/>
    <property type="molecule type" value="Genomic_DNA"/>
</dbReference>
<dbReference type="PANTHER" id="PTHR10000:SF53">
    <property type="entry name" value="5-AMINO-6-(5-PHOSPHO-D-RIBITYLAMINO)URACIL PHOSPHATASE YBJI-RELATED"/>
    <property type="match status" value="1"/>
</dbReference>
<dbReference type="GO" id="GO:0000287">
    <property type="term" value="F:magnesium ion binding"/>
    <property type="evidence" value="ECO:0007669"/>
    <property type="project" value="TreeGrafter"/>
</dbReference>
<dbReference type="Pfam" id="PF08282">
    <property type="entry name" value="Hydrolase_3"/>
    <property type="match status" value="1"/>
</dbReference>
<dbReference type="InterPro" id="IPR023214">
    <property type="entry name" value="HAD_sf"/>
</dbReference>
<sequence length="284" mass="31898">MIPKLIVTDLDETLLTSQKTFERDQFMACVQALEAQGALFVVATGNSYHKVEDFFTPDQRQSLYFACDNGNFMVKAEENIFANGVAHHEFLDIIALIESHPGFYPMVSVGSHSYYDEKNKEAYAAFKKYNRILNHLNDYNEITETETITKIAVYTEAPLAEIKEVVAAINDQFEGVVAMSSGDNWMDAIYKDGGKGKALLYLQDKYNISPNQTLAFGDSLNDASMMEVSKYSVAMANADPDLLALCSYQIGSNQDQAVVTFLEELVEKGDISFIENYRKERVQD</sequence>
<dbReference type="NCBIfam" id="TIGR00099">
    <property type="entry name" value="Cof-subfamily"/>
    <property type="match status" value="1"/>
</dbReference>
<evidence type="ECO:0000313" key="2">
    <source>
        <dbReference type="Proteomes" id="UP000005990"/>
    </source>
</evidence>
<dbReference type="Proteomes" id="UP000005990">
    <property type="component" value="Unassembled WGS sequence"/>
</dbReference>
<dbReference type="SFLD" id="SFLDS00003">
    <property type="entry name" value="Haloacid_Dehalogenase"/>
    <property type="match status" value="1"/>
</dbReference>
<dbReference type="Gene3D" id="3.40.50.1000">
    <property type="entry name" value="HAD superfamily/HAD-like"/>
    <property type="match status" value="1"/>
</dbReference>
<keyword evidence="1" id="KW-0378">Hydrolase</keyword>
<dbReference type="STRING" id="908337.HMPREF9257_0269"/>
<dbReference type="SUPFAM" id="SSF56784">
    <property type="entry name" value="HAD-like"/>
    <property type="match status" value="1"/>
</dbReference>
<dbReference type="GO" id="GO:0016791">
    <property type="term" value="F:phosphatase activity"/>
    <property type="evidence" value="ECO:0007669"/>
    <property type="project" value="TreeGrafter"/>
</dbReference>
<dbReference type="InterPro" id="IPR000150">
    <property type="entry name" value="Cof"/>
</dbReference>
<keyword evidence="2" id="KW-1185">Reference proteome</keyword>
<dbReference type="GO" id="GO:0005829">
    <property type="term" value="C:cytosol"/>
    <property type="evidence" value="ECO:0007669"/>
    <property type="project" value="TreeGrafter"/>
</dbReference>
<dbReference type="OrthoDB" id="9814970at2"/>
<dbReference type="AlphaFoldDB" id="E4KMH1"/>
<comment type="caution">
    <text evidence="1">The sequence shown here is derived from an EMBL/GenBank/DDBJ whole genome shotgun (WGS) entry which is preliminary data.</text>
</comment>
<dbReference type="PANTHER" id="PTHR10000">
    <property type="entry name" value="PHOSPHOSERINE PHOSPHATASE"/>
    <property type="match status" value="1"/>
</dbReference>
<dbReference type="Gene3D" id="3.30.1240.10">
    <property type="match status" value="1"/>
</dbReference>
<gene>
    <name evidence="1" type="ORF">HMPREF9257_0269</name>
</gene>
<name>E4KMH1_9LACT</name>
<dbReference type="InterPro" id="IPR036412">
    <property type="entry name" value="HAD-like_sf"/>
</dbReference>
<dbReference type="NCBIfam" id="TIGR01484">
    <property type="entry name" value="HAD-SF-IIB"/>
    <property type="match status" value="1"/>
</dbReference>
<dbReference type="SFLD" id="SFLDG01140">
    <property type="entry name" value="C2.B:_Phosphomannomutase_and_P"/>
    <property type="match status" value="1"/>
</dbReference>
<dbReference type="eggNOG" id="COG0561">
    <property type="taxonomic scope" value="Bacteria"/>
</dbReference>
<accession>E4KMH1</accession>